<dbReference type="PANTHER" id="PTHR45657:SF3">
    <property type="entry name" value="TRANSPORTER, PUTATIVE (AFU_ORTHOLOGUE AFUA_5G09260)-RELATED"/>
    <property type="match status" value="1"/>
</dbReference>
<evidence type="ECO:0000313" key="3">
    <source>
        <dbReference type="EMBL" id="TVY55851.1"/>
    </source>
</evidence>
<reference evidence="3 4" key="1">
    <citation type="submission" date="2018-05" db="EMBL/GenBank/DDBJ databases">
        <title>Genome sequencing and assembly of the regulated plant pathogen Lachnellula willkommii and related sister species for the development of diagnostic species identification markers.</title>
        <authorList>
            <person name="Giroux E."/>
            <person name="Bilodeau G."/>
        </authorList>
    </citation>
    <scope>NUCLEOTIDE SEQUENCE [LARGE SCALE GENOMIC DNA]</scope>
    <source>
        <strain evidence="3 4">CBS 268.59</strain>
    </source>
</reference>
<evidence type="ECO:0000256" key="1">
    <source>
        <dbReference type="SAM" id="MobiDB-lite"/>
    </source>
</evidence>
<feature type="domain" description="CRAL-TRIO" evidence="2">
    <location>
        <begin position="106"/>
        <end position="299"/>
    </location>
</feature>
<dbReference type="InterPro" id="IPR036865">
    <property type="entry name" value="CRAL-TRIO_dom_sf"/>
</dbReference>
<feature type="compositionally biased region" description="Low complexity" evidence="1">
    <location>
        <begin position="439"/>
        <end position="452"/>
    </location>
</feature>
<dbReference type="InterPro" id="IPR036273">
    <property type="entry name" value="CRAL/TRIO_N_dom_sf"/>
</dbReference>
<dbReference type="SMART" id="SM01100">
    <property type="entry name" value="CRAL_TRIO_N"/>
    <property type="match status" value="1"/>
</dbReference>
<dbReference type="InterPro" id="IPR001251">
    <property type="entry name" value="CRAL-TRIO_dom"/>
</dbReference>
<dbReference type="Proteomes" id="UP000469558">
    <property type="component" value="Unassembled WGS sequence"/>
</dbReference>
<evidence type="ECO:0000313" key="4">
    <source>
        <dbReference type="Proteomes" id="UP000469558"/>
    </source>
</evidence>
<dbReference type="Pfam" id="PF03765">
    <property type="entry name" value="CRAL_TRIO_N"/>
    <property type="match status" value="1"/>
</dbReference>
<comment type="caution">
    <text evidence="3">The sequence shown here is derived from an EMBL/GenBank/DDBJ whole genome shotgun (WGS) entry which is preliminary data.</text>
</comment>
<dbReference type="SUPFAM" id="SSF46938">
    <property type="entry name" value="CRAL/TRIO N-terminal domain"/>
    <property type="match status" value="1"/>
</dbReference>
<dbReference type="Pfam" id="PF00650">
    <property type="entry name" value="CRAL_TRIO"/>
    <property type="match status" value="1"/>
</dbReference>
<dbReference type="CDD" id="cd00170">
    <property type="entry name" value="SEC14"/>
    <property type="match status" value="1"/>
</dbReference>
<organism evidence="3 4">
    <name type="scientific">Lachnellula suecica</name>
    <dbReference type="NCBI Taxonomy" id="602035"/>
    <lineage>
        <taxon>Eukaryota</taxon>
        <taxon>Fungi</taxon>
        <taxon>Dikarya</taxon>
        <taxon>Ascomycota</taxon>
        <taxon>Pezizomycotina</taxon>
        <taxon>Leotiomycetes</taxon>
        <taxon>Helotiales</taxon>
        <taxon>Lachnaceae</taxon>
        <taxon>Lachnellula</taxon>
    </lineage>
</organism>
<feature type="region of interest" description="Disordered" evidence="1">
    <location>
        <begin position="404"/>
        <end position="515"/>
    </location>
</feature>
<keyword evidence="4" id="KW-1185">Reference proteome</keyword>
<feature type="compositionally biased region" description="Low complexity" evidence="1">
    <location>
        <begin position="368"/>
        <end position="385"/>
    </location>
</feature>
<feature type="compositionally biased region" description="Basic and acidic residues" evidence="1">
    <location>
        <begin position="418"/>
        <end position="438"/>
    </location>
</feature>
<proteinExistence type="predicted"/>
<dbReference type="InterPro" id="IPR011074">
    <property type="entry name" value="CRAL/TRIO_N_dom"/>
</dbReference>
<dbReference type="Gene3D" id="3.40.525.10">
    <property type="entry name" value="CRAL-TRIO lipid binding domain"/>
    <property type="match status" value="1"/>
</dbReference>
<evidence type="ECO:0000259" key="2">
    <source>
        <dbReference type="PROSITE" id="PS50191"/>
    </source>
</evidence>
<dbReference type="PANTHER" id="PTHR45657">
    <property type="entry name" value="CRAL-TRIO DOMAIN-CONTAINING PROTEIN YKL091C-RELATED"/>
    <property type="match status" value="1"/>
</dbReference>
<dbReference type="AlphaFoldDB" id="A0A8T9BVX4"/>
<dbReference type="OrthoDB" id="30289at2759"/>
<dbReference type="Gene3D" id="1.10.8.20">
    <property type="entry name" value="N-terminal domain of phosphatidylinositol transfer protein sec14p"/>
    <property type="match status" value="1"/>
</dbReference>
<sequence>MSSTSGPAHRVSSAAVEYGYPQGHLGHLTTEEDTAFKSFKTLCAEKGYYKPGSAEGVASHDDALLLRYLRARRFHVEDAFKQFQDTEDWRKANELDKLYETIDLDHYEETRRLYPQWTGRRDRRGIPVYVFEVKHLNSKTMSAYEKSAVATSSKAQTDGKTSPKLLRLFALYENLTRFVMPLCTALTDRDHPHTPITQSNNIVDISGVGLKQFWNLRTHMQDASTLATAHYPETLDRIFIIGAPSFFPTVWGWIKKWFDPITTSKIFILSHSDMKKTLESFIDPSNIPKKYGGSLDFHFGDMPVLDPRLSNVLKWEGGRVDFPGGPMYWVSDGGKEGEERIKLLAVGSEGGKERRQEVCVVTRHLPEASTSSTNTPSTSKPTTANGHLAPASALSHSQLTAPTEMDLPSTINQPAPSEQEKVAETEQKAPEASEKIPEQEPAQEQAKPEVQAGELVPPTRPEPVSFVTASEGVPQSQLKDLSLNEKDVNANGGGPHQTATANRLDPNLHVGEGKA</sequence>
<gene>
    <name evidence="3" type="primary">SEC14</name>
    <name evidence="3" type="ORF">LSUE1_G009351</name>
</gene>
<dbReference type="SUPFAM" id="SSF52087">
    <property type="entry name" value="CRAL/TRIO domain"/>
    <property type="match status" value="1"/>
</dbReference>
<dbReference type="InterPro" id="IPR051026">
    <property type="entry name" value="PI/PC_transfer"/>
</dbReference>
<protein>
    <submittedName>
        <fullName evidence="3">SEC14 cytosolic factor</fullName>
    </submittedName>
</protein>
<dbReference type="PROSITE" id="PS50191">
    <property type="entry name" value="CRAL_TRIO"/>
    <property type="match status" value="1"/>
</dbReference>
<dbReference type="SMART" id="SM00516">
    <property type="entry name" value="SEC14"/>
    <property type="match status" value="1"/>
</dbReference>
<name>A0A8T9BVX4_9HELO</name>
<accession>A0A8T9BVX4</accession>
<dbReference type="EMBL" id="QGMK01002814">
    <property type="protein sequence ID" value="TVY55851.1"/>
    <property type="molecule type" value="Genomic_DNA"/>
</dbReference>
<feature type="region of interest" description="Disordered" evidence="1">
    <location>
        <begin position="362"/>
        <end position="388"/>
    </location>
</feature>